<comment type="caution">
    <text evidence="1">The sequence shown here is derived from an EMBL/GenBank/DDBJ whole genome shotgun (WGS) entry which is preliminary data.</text>
</comment>
<dbReference type="EMBL" id="LLXI01004455">
    <property type="protein sequence ID" value="PKY60645.1"/>
    <property type="molecule type" value="Genomic_DNA"/>
</dbReference>
<reference evidence="1 2" key="1">
    <citation type="submission" date="2015-10" db="EMBL/GenBank/DDBJ databases">
        <title>Genome analyses suggest a sexual origin of heterokaryosis in a supposedly ancient asexual fungus.</title>
        <authorList>
            <person name="Ropars J."/>
            <person name="Sedzielewska K."/>
            <person name="Noel J."/>
            <person name="Charron P."/>
            <person name="Farinelli L."/>
            <person name="Marton T."/>
            <person name="Kruger M."/>
            <person name="Pelin A."/>
            <person name="Brachmann A."/>
            <person name="Corradi N."/>
        </authorList>
    </citation>
    <scope>NUCLEOTIDE SEQUENCE [LARGE SCALE GENOMIC DNA]</scope>
    <source>
        <strain evidence="1 2">A4</strain>
    </source>
</reference>
<dbReference type="VEuPathDB" id="FungiDB:RhiirA1_453559"/>
<accession>A0A2I1HP29</accession>
<organism evidence="1 2">
    <name type="scientific">Rhizophagus irregularis</name>
    <dbReference type="NCBI Taxonomy" id="588596"/>
    <lineage>
        <taxon>Eukaryota</taxon>
        <taxon>Fungi</taxon>
        <taxon>Fungi incertae sedis</taxon>
        <taxon>Mucoromycota</taxon>
        <taxon>Glomeromycotina</taxon>
        <taxon>Glomeromycetes</taxon>
        <taxon>Glomerales</taxon>
        <taxon>Glomeraceae</taxon>
        <taxon>Rhizophagus</taxon>
    </lineage>
</organism>
<dbReference type="VEuPathDB" id="FungiDB:FUN_019552"/>
<evidence type="ECO:0000313" key="2">
    <source>
        <dbReference type="Proteomes" id="UP000234323"/>
    </source>
</evidence>
<gene>
    <name evidence="1" type="ORF">RhiirA4_431274</name>
</gene>
<dbReference type="VEuPathDB" id="FungiDB:RhiirA1_317987"/>
<keyword evidence="2" id="KW-1185">Reference proteome</keyword>
<dbReference type="AlphaFoldDB" id="A0A2I1HP29"/>
<name>A0A2I1HP29_9GLOM</name>
<proteinExistence type="predicted"/>
<dbReference type="Proteomes" id="UP000234323">
    <property type="component" value="Unassembled WGS sequence"/>
</dbReference>
<dbReference type="VEuPathDB" id="FungiDB:RhiirFUN_018694"/>
<sequence length="671" mass="76998">MSDNTKLKPALRYSSILGCIIRSTLPIEQTKINIYENIQPIINDIKTKKAIAKDVRAYILQIPLPNFPPVIIALIANDGSDNASTITSFHQELLTQIAPQLNLPILSIGSDGAIVKFKAQVAIQSYSTNEQLTFQNKKLGVDFSCPVFPNIGPVIRVQDPKHAKKTSRNAIMSGARLLTLGKSTARFEQLLKLSNLLNSVMYRHDVIKLDRQDDGAAYRVFCSRNLQNCRDIEDTQGLFVYLFIMGNKLDKNNFIINNKFFSLFLIHLLNLLLGELIDSYLNREITPLERIKMSMTSFFFLRIWKEYITNMSEKYSDFVSVSKNFLADQSFAIFTSLAESIVLLVKAHQEYYPNYPFLPWMHGSEACEHFFGMARQINSDFNYSELLQLVPKISQCAKALRTKNIILEKEKSVREGYHFDYNIGNINASKLITLCTWPSDTDITSTIKTSYKLASDLAKALDMNSTPNEKSLQPFILIEEQNLEVSTGIELSSVNPDEFFEIDKEVFDVISQASKYTTNTIDNVFNFSNIENENINDQNYQQQIISTLNNTTRIFQQLTPHGELDYSTMIALRKRHEAYNSRPVERQNHTHAISHEQTNTINPNKASHIISHFTNNDNPEMRFIKQREKRWKENWKTMTANLANLQQNELSKRKRIDKVASENNYKTLSIQ</sequence>
<evidence type="ECO:0000313" key="1">
    <source>
        <dbReference type="EMBL" id="PKY60645.1"/>
    </source>
</evidence>
<protein>
    <submittedName>
        <fullName evidence="1">Uncharacterized protein</fullName>
    </submittedName>
</protein>